<sequence length="113" mass="12765">MEYEVDPEIVKAEIAKNLPKYFFEDKAKQKPGPVDKDKVLEPYVRPAAIDMYKMDLETEVGFEDLRSRVDLDTFVVEGLSVTVNAPDESIELQEVVGVSKRGHKLSGLKNISH</sequence>
<dbReference type="WBParaSite" id="TTAC_0000115001-mRNA-1">
    <property type="protein sequence ID" value="TTAC_0000115001-mRNA-1"/>
    <property type="gene ID" value="TTAC_0000115001"/>
</dbReference>
<dbReference type="Proteomes" id="UP000274429">
    <property type="component" value="Unassembled WGS sequence"/>
</dbReference>
<name>A0A0R3WKB3_HYDTA</name>
<organism evidence="3">
    <name type="scientific">Hydatigena taeniaeformis</name>
    <name type="common">Feline tapeworm</name>
    <name type="synonym">Taenia taeniaeformis</name>
    <dbReference type="NCBI Taxonomy" id="6205"/>
    <lineage>
        <taxon>Eukaryota</taxon>
        <taxon>Metazoa</taxon>
        <taxon>Spiralia</taxon>
        <taxon>Lophotrochozoa</taxon>
        <taxon>Platyhelminthes</taxon>
        <taxon>Cestoda</taxon>
        <taxon>Eucestoda</taxon>
        <taxon>Cyclophyllidea</taxon>
        <taxon>Taeniidae</taxon>
        <taxon>Hydatigera</taxon>
    </lineage>
</organism>
<protein>
    <submittedName>
        <fullName evidence="3">SHSP domain-containing protein</fullName>
    </submittedName>
</protein>
<evidence type="ECO:0000313" key="3">
    <source>
        <dbReference type="WBParaSite" id="TTAC_0000115001-mRNA-1"/>
    </source>
</evidence>
<evidence type="ECO:0000313" key="2">
    <source>
        <dbReference type="Proteomes" id="UP000274429"/>
    </source>
</evidence>
<dbReference type="AlphaFoldDB" id="A0A0R3WKB3"/>
<keyword evidence="2" id="KW-1185">Reference proteome</keyword>
<proteinExistence type="predicted"/>
<reference evidence="1 2" key="2">
    <citation type="submission" date="2018-11" db="EMBL/GenBank/DDBJ databases">
        <authorList>
            <consortium name="Pathogen Informatics"/>
        </authorList>
    </citation>
    <scope>NUCLEOTIDE SEQUENCE [LARGE SCALE GENOMIC DNA]</scope>
</reference>
<dbReference type="OrthoDB" id="10267929at2759"/>
<evidence type="ECO:0000313" key="1">
    <source>
        <dbReference type="EMBL" id="VDM17547.1"/>
    </source>
</evidence>
<accession>A0A0R3WKB3</accession>
<gene>
    <name evidence="1" type="ORF">TTAC_LOCUS1151</name>
</gene>
<dbReference type="EMBL" id="UYWX01000197">
    <property type="protein sequence ID" value="VDM17547.1"/>
    <property type="molecule type" value="Genomic_DNA"/>
</dbReference>
<reference evidence="3" key="1">
    <citation type="submission" date="2017-02" db="UniProtKB">
        <authorList>
            <consortium name="WormBaseParasite"/>
        </authorList>
    </citation>
    <scope>IDENTIFICATION</scope>
</reference>